<dbReference type="Pfam" id="PF08818">
    <property type="entry name" value="DUF1801"/>
    <property type="match status" value="1"/>
</dbReference>
<feature type="domain" description="YdhG-like" evidence="1">
    <location>
        <begin position="24"/>
        <end position="129"/>
    </location>
</feature>
<gene>
    <name evidence="2" type="ORF">ACFSR1_18575</name>
</gene>
<dbReference type="SUPFAM" id="SSF159888">
    <property type="entry name" value="YdhG-like"/>
    <property type="match status" value="1"/>
</dbReference>
<accession>A0ABW5LIP7</accession>
<dbReference type="RefSeq" id="WP_378294550.1">
    <property type="nucleotide sequence ID" value="NZ_JBHULE010000022.1"/>
</dbReference>
<keyword evidence="3" id="KW-1185">Reference proteome</keyword>
<dbReference type="EMBL" id="JBHULE010000022">
    <property type="protein sequence ID" value="MFD2564690.1"/>
    <property type="molecule type" value="Genomic_DNA"/>
</dbReference>
<reference evidence="3" key="1">
    <citation type="journal article" date="2019" name="Int. J. Syst. Evol. Microbiol.">
        <title>The Global Catalogue of Microorganisms (GCM) 10K type strain sequencing project: providing services to taxonomists for standard genome sequencing and annotation.</title>
        <authorList>
            <consortium name="The Broad Institute Genomics Platform"/>
            <consortium name="The Broad Institute Genome Sequencing Center for Infectious Disease"/>
            <person name="Wu L."/>
            <person name="Ma J."/>
        </authorList>
    </citation>
    <scope>NUCLEOTIDE SEQUENCE [LARGE SCALE GENOMIC DNA]</scope>
    <source>
        <strain evidence="3">KCTC 52274</strain>
    </source>
</reference>
<organism evidence="2 3">
    <name type="scientific">Aquimarina rubra</name>
    <dbReference type="NCBI Taxonomy" id="1920033"/>
    <lineage>
        <taxon>Bacteria</taxon>
        <taxon>Pseudomonadati</taxon>
        <taxon>Bacteroidota</taxon>
        <taxon>Flavobacteriia</taxon>
        <taxon>Flavobacteriales</taxon>
        <taxon>Flavobacteriaceae</taxon>
        <taxon>Aquimarina</taxon>
    </lineage>
</organism>
<evidence type="ECO:0000259" key="1">
    <source>
        <dbReference type="Pfam" id="PF08818"/>
    </source>
</evidence>
<dbReference type="InterPro" id="IPR014922">
    <property type="entry name" value="YdhG-like"/>
</dbReference>
<proteinExistence type="predicted"/>
<sequence>MTEVQIKINPAVKKVYQNYPDHVREKIEHLRNLIIETANEISGITSLEETLKWGEPSFLAKKGSTIRIHWKEKQPNQYAMYFQCTSKLITTFKVLYKETFQFEGNRAIIFPMRFTIPEKELKTCITAALTYHTVKHLPTLGI</sequence>
<evidence type="ECO:0000313" key="2">
    <source>
        <dbReference type="EMBL" id="MFD2564690.1"/>
    </source>
</evidence>
<dbReference type="Proteomes" id="UP001597319">
    <property type="component" value="Unassembled WGS sequence"/>
</dbReference>
<name>A0ABW5LIP7_9FLAO</name>
<comment type="caution">
    <text evidence="2">The sequence shown here is derived from an EMBL/GenBank/DDBJ whole genome shotgun (WGS) entry which is preliminary data.</text>
</comment>
<evidence type="ECO:0000313" key="3">
    <source>
        <dbReference type="Proteomes" id="UP001597319"/>
    </source>
</evidence>
<protein>
    <submittedName>
        <fullName evidence="2">DUF1801 domain-containing protein</fullName>
    </submittedName>
</protein>